<dbReference type="InterPro" id="IPR003593">
    <property type="entry name" value="AAA+_ATPase"/>
</dbReference>
<dbReference type="AlphaFoldDB" id="A0A9P9ZAL1"/>
<keyword evidence="8" id="KW-0067">ATP-binding</keyword>
<evidence type="ECO:0000256" key="9">
    <source>
        <dbReference type="ARBA" id="ARBA00022989"/>
    </source>
</evidence>
<feature type="domain" description="ABC transporter" evidence="12">
    <location>
        <begin position="246"/>
        <end position="481"/>
    </location>
</feature>
<dbReference type="PROSITE" id="PS50928">
    <property type="entry name" value="ABC_TM1"/>
    <property type="match status" value="1"/>
</dbReference>
<sequence length="485" mass="51997">MSETVAARSTGMSPRQKARASRGVQYVVLVAVVVALALVADWGQIRTQLFNGGIIGQLFPSIVTTALKNTVIYTAGAFVFGLVLGLVLALMRLSSVGPYRWIATVVIEFFRGVPALIVFIAFGYGLPIAFGILLPGGIFTTVTVALGLVGAAYMAETIRAGIQAVPKGQMEAARSLGMSQGRAMVSVVIPQAFRIVLPPLTNELILLTKDSSLVYILGLGPTALELTSFGRQGLNQFVNLTPLFAVSVAYLVITIPLSIVVLKGIDFHVDAGQVVCVIGPSGSGKSTLLRCVNLLEQPTSGKIFVEGEEITDPDVHVDEIRSRIGMVFQQFNLFPHLSVLRNLTLAQQRVKGRGKDEAAEIARANLAKVGLAEREDAYPAHLSGGQQQRIAIARALSMDPDMMLFDEPTSALDPELVGDVLGVMKDLAKEGMTMMVVTHEMGFAREVGDKLVFMDGGVIVEEGDPVRVLGDPQHERTRSFLSKVL</sequence>
<evidence type="ECO:0000313" key="15">
    <source>
        <dbReference type="Proteomes" id="UP001151287"/>
    </source>
</evidence>
<keyword evidence="7" id="KW-0547">Nucleotide-binding</keyword>
<comment type="similarity">
    <text evidence="3">Belongs to the ABC transporter superfamily.</text>
</comment>
<comment type="caution">
    <text evidence="14">The sequence shown here is derived from an EMBL/GenBank/DDBJ whole genome shotgun (WGS) entry which is preliminary data.</text>
</comment>
<evidence type="ECO:0000259" key="12">
    <source>
        <dbReference type="PROSITE" id="PS50893"/>
    </source>
</evidence>
<dbReference type="CDD" id="cd03262">
    <property type="entry name" value="ABC_HisP_GlnQ"/>
    <property type="match status" value="1"/>
</dbReference>
<dbReference type="InterPro" id="IPR027417">
    <property type="entry name" value="P-loop_NTPase"/>
</dbReference>
<evidence type="ECO:0000256" key="2">
    <source>
        <dbReference type="ARBA" id="ARBA00004651"/>
    </source>
</evidence>
<dbReference type="SUPFAM" id="SSF52540">
    <property type="entry name" value="P-loop containing nucleoside triphosphate hydrolases"/>
    <property type="match status" value="1"/>
</dbReference>
<keyword evidence="9 11" id="KW-1133">Transmembrane helix</keyword>
<dbReference type="SUPFAM" id="SSF161098">
    <property type="entry name" value="MetI-like"/>
    <property type="match status" value="1"/>
</dbReference>
<evidence type="ECO:0000313" key="14">
    <source>
        <dbReference type="EMBL" id="KAJ1684711.1"/>
    </source>
</evidence>
<evidence type="ECO:0000256" key="7">
    <source>
        <dbReference type="ARBA" id="ARBA00022741"/>
    </source>
</evidence>
<dbReference type="FunFam" id="3.40.50.300:FF:000020">
    <property type="entry name" value="Amino acid ABC transporter ATP-binding component"/>
    <property type="match status" value="1"/>
</dbReference>
<dbReference type="PROSITE" id="PS00211">
    <property type="entry name" value="ABC_TRANSPORTER_1"/>
    <property type="match status" value="1"/>
</dbReference>
<dbReference type="CDD" id="cd06261">
    <property type="entry name" value="TM_PBP2"/>
    <property type="match status" value="1"/>
</dbReference>
<evidence type="ECO:0000259" key="13">
    <source>
        <dbReference type="PROSITE" id="PS50928"/>
    </source>
</evidence>
<feature type="transmembrane region" description="Helical" evidence="11">
    <location>
        <begin position="23"/>
        <end position="40"/>
    </location>
</feature>
<keyword evidence="5" id="KW-1003">Cell membrane</keyword>
<organism evidence="14 15">
    <name type="scientific">Rhynchospora breviuscula</name>
    <dbReference type="NCBI Taxonomy" id="2022672"/>
    <lineage>
        <taxon>Eukaryota</taxon>
        <taxon>Viridiplantae</taxon>
        <taxon>Streptophyta</taxon>
        <taxon>Embryophyta</taxon>
        <taxon>Tracheophyta</taxon>
        <taxon>Spermatophyta</taxon>
        <taxon>Magnoliopsida</taxon>
        <taxon>Liliopsida</taxon>
        <taxon>Poales</taxon>
        <taxon>Cyperaceae</taxon>
        <taxon>Cyperoideae</taxon>
        <taxon>Rhynchosporeae</taxon>
        <taxon>Rhynchospora</taxon>
    </lineage>
</organism>
<dbReference type="InterPro" id="IPR010065">
    <property type="entry name" value="AA_ABC_transptr_permease_3TM"/>
</dbReference>
<protein>
    <submittedName>
        <fullName evidence="14">Uncharacterized protein</fullName>
    </submittedName>
</protein>
<keyword evidence="6 11" id="KW-0812">Transmembrane</keyword>
<dbReference type="PANTHER" id="PTHR43166:SF9">
    <property type="entry name" value="GLUTAMATE_ASPARTATE IMPORT ATP-BINDING PROTEIN GLTL"/>
    <property type="match status" value="1"/>
</dbReference>
<dbReference type="GO" id="GO:0022857">
    <property type="term" value="F:transmembrane transporter activity"/>
    <property type="evidence" value="ECO:0007669"/>
    <property type="project" value="InterPro"/>
</dbReference>
<dbReference type="Gene3D" id="3.40.50.300">
    <property type="entry name" value="P-loop containing nucleotide triphosphate hydrolases"/>
    <property type="match status" value="1"/>
</dbReference>
<dbReference type="InterPro" id="IPR035906">
    <property type="entry name" value="MetI-like_sf"/>
</dbReference>
<gene>
    <name evidence="14" type="ORF">LUZ63_019982</name>
</gene>
<dbReference type="OrthoDB" id="66620at2759"/>
<evidence type="ECO:0000256" key="6">
    <source>
        <dbReference type="ARBA" id="ARBA00022692"/>
    </source>
</evidence>
<evidence type="ECO:0000256" key="4">
    <source>
        <dbReference type="ARBA" id="ARBA00022448"/>
    </source>
</evidence>
<dbReference type="GO" id="GO:0016887">
    <property type="term" value="F:ATP hydrolysis activity"/>
    <property type="evidence" value="ECO:0007669"/>
    <property type="project" value="InterPro"/>
</dbReference>
<dbReference type="NCBIfam" id="TIGR01726">
    <property type="entry name" value="HEQRo_perm_3TM"/>
    <property type="match status" value="1"/>
</dbReference>
<dbReference type="GO" id="GO:0005524">
    <property type="term" value="F:ATP binding"/>
    <property type="evidence" value="ECO:0007669"/>
    <property type="project" value="UniProtKB-KW"/>
</dbReference>
<feature type="transmembrane region" description="Helical" evidence="11">
    <location>
        <begin position="101"/>
        <end position="122"/>
    </location>
</feature>
<dbReference type="SMART" id="SM00382">
    <property type="entry name" value="AAA"/>
    <property type="match status" value="1"/>
</dbReference>
<feature type="domain" description="ABC transmembrane type-1" evidence="13">
    <location>
        <begin position="67"/>
        <end position="261"/>
    </location>
</feature>
<name>A0A9P9ZAL1_9POAL</name>
<dbReference type="InterPro" id="IPR050086">
    <property type="entry name" value="MetN_ABC_transporter-like"/>
</dbReference>
<dbReference type="PROSITE" id="PS50893">
    <property type="entry name" value="ABC_TRANSPORTER_2"/>
    <property type="match status" value="1"/>
</dbReference>
<evidence type="ECO:0000256" key="3">
    <source>
        <dbReference type="ARBA" id="ARBA00005417"/>
    </source>
</evidence>
<evidence type="ECO:0000256" key="10">
    <source>
        <dbReference type="ARBA" id="ARBA00023136"/>
    </source>
</evidence>
<feature type="transmembrane region" description="Helical" evidence="11">
    <location>
        <begin position="128"/>
        <end position="153"/>
    </location>
</feature>
<dbReference type="InterPro" id="IPR003439">
    <property type="entry name" value="ABC_transporter-like_ATP-bd"/>
</dbReference>
<proteinExistence type="inferred from homology"/>
<comment type="subcellular location">
    <subcellularLocation>
        <location evidence="2">Cell membrane</location>
        <topology evidence="2">Multi-pass membrane protein</topology>
    </subcellularLocation>
    <subcellularLocation>
        <location evidence="1">Cell membrane</location>
        <topology evidence="1">Peripheral membrane protein</topology>
    </subcellularLocation>
</comment>
<evidence type="ECO:0000256" key="1">
    <source>
        <dbReference type="ARBA" id="ARBA00004202"/>
    </source>
</evidence>
<evidence type="ECO:0000256" key="8">
    <source>
        <dbReference type="ARBA" id="ARBA00022840"/>
    </source>
</evidence>
<dbReference type="PANTHER" id="PTHR43166">
    <property type="entry name" value="AMINO ACID IMPORT ATP-BINDING PROTEIN"/>
    <property type="match status" value="1"/>
</dbReference>
<dbReference type="Pfam" id="PF00528">
    <property type="entry name" value="BPD_transp_1"/>
    <property type="match status" value="1"/>
</dbReference>
<evidence type="ECO:0000256" key="5">
    <source>
        <dbReference type="ARBA" id="ARBA00022475"/>
    </source>
</evidence>
<dbReference type="InterPro" id="IPR000515">
    <property type="entry name" value="MetI-like"/>
</dbReference>
<dbReference type="Pfam" id="PF00005">
    <property type="entry name" value="ABC_tran"/>
    <property type="match status" value="1"/>
</dbReference>
<keyword evidence="15" id="KW-1185">Reference proteome</keyword>
<accession>A0A9P9ZAL1</accession>
<keyword evidence="4" id="KW-0813">Transport</keyword>
<reference evidence="14" key="1">
    <citation type="journal article" date="2022" name="Cell">
        <title>Repeat-based holocentromeres influence genome architecture and karyotype evolution.</title>
        <authorList>
            <person name="Hofstatter P.G."/>
            <person name="Thangavel G."/>
            <person name="Lux T."/>
            <person name="Neumann P."/>
            <person name="Vondrak T."/>
            <person name="Novak P."/>
            <person name="Zhang M."/>
            <person name="Costa L."/>
            <person name="Castellani M."/>
            <person name="Scott A."/>
            <person name="Toegelov H."/>
            <person name="Fuchs J."/>
            <person name="Mata-Sucre Y."/>
            <person name="Dias Y."/>
            <person name="Vanzela A.L.L."/>
            <person name="Huettel B."/>
            <person name="Almeida C.C.S."/>
            <person name="Simkova H."/>
            <person name="Souza G."/>
            <person name="Pedrosa-Harand A."/>
            <person name="Macas J."/>
            <person name="Mayer K.F.X."/>
            <person name="Houben A."/>
            <person name="Marques A."/>
        </authorList>
    </citation>
    <scope>NUCLEOTIDE SEQUENCE</scope>
    <source>
        <strain evidence="14">RhyBre1mFocal</strain>
    </source>
</reference>
<feature type="transmembrane region" description="Helical" evidence="11">
    <location>
        <begin position="70"/>
        <end position="89"/>
    </location>
</feature>
<evidence type="ECO:0000256" key="11">
    <source>
        <dbReference type="SAM" id="Phobius"/>
    </source>
</evidence>
<dbReference type="EMBL" id="JAMQYH010000009">
    <property type="protein sequence ID" value="KAJ1684711.1"/>
    <property type="molecule type" value="Genomic_DNA"/>
</dbReference>
<dbReference type="GO" id="GO:0043190">
    <property type="term" value="C:ATP-binding cassette (ABC) transporter complex"/>
    <property type="evidence" value="ECO:0007669"/>
    <property type="project" value="InterPro"/>
</dbReference>
<feature type="transmembrane region" description="Helical" evidence="11">
    <location>
        <begin position="237"/>
        <end position="262"/>
    </location>
</feature>
<dbReference type="Proteomes" id="UP001151287">
    <property type="component" value="Unassembled WGS sequence"/>
</dbReference>
<dbReference type="Gene3D" id="1.10.3720.10">
    <property type="entry name" value="MetI-like"/>
    <property type="match status" value="1"/>
</dbReference>
<dbReference type="InterPro" id="IPR017871">
    <property type="entry name" value="ABC_transporter-like_CS"/>
</dbReference>
<keyword evidence="10 11" id="KW-0472">Membrane</keyword>